<dbReference type="GO" id="GO:0030313">
    <property type="term" value="C:cell envelope"/>
    <property type="evidence" value="ECO:0007669"/>
    <property type="project" value="UniProtKB-SubCell"/>
</dbReference>
<evidence type="ECO:0000256" key="1">
    <source>
        <dbReference type="ARBA" id="ARBA00004196"/>
    </source>
</evidence>
<feature type="domain" description="Periplasmic binding protein" evidence="4">
    <location>
        <begin position="81"/>
        <end position="337"/>
    </location>
</feature>
<evidence type="ECO:0000313" key="6">
    <source>
        <dbReference type="Proteomes" id="UP000270342"/>
    </source>
</evidence>
<protein>
    <submittedName>
        <fullName evidence="5">Sugar ABC transporter substrate-binding protein</fullName>
    </submittedName>
</protein>
<dbReference type="GO" id="GO:0030246">
    <property type="term" value="F:carbohydrate binding"/>
    <property type="evidence" value="ECO:0007669"/>
    <property type="project" value="UniProtKB-ARBA"/>
</dbReference>
<sequence length="371" mass="39543">MRTGFDHRHLGQHRFLDSAIPACISGKEGVTFRPAVLGLTDSITHSPTHKRIIVKLQKLALVASIALSGFGSAYAQENITIGYATPDLSSSFWVSMTYGAEDEARKLGVKLVKLNAGGDANVSTQISQIQDLTQRKVDAMVVGATNGEAVRGVVEHAIAAGIPVVGLSSLPASPQLVSTVGANHYDMGRLQAECLGNAMGGKGEVAMISQQQGQSWADQRRQGFLDTLKAHYPDIKVVAESRNAVTRNDAINLVDNWLQRFPDLGGIYNAVDDSAAGALISVKSAQRRGEVKISASNLSQTAQQMLKSGDLVCTSTQQIVTQGREALRQAVSAAEHKPVQRDVQTPSILVNAQNLQNVDLALLSAPASYRP</sequence>
<evidence type="ECO:0000256" key="2">
    <source>
        <dbReference type="ARBA" id="ARBA00007639"/>
    </source>
</evidence>
<dbReference type="InterPro" id="IPR025997">
    <property type="entry name" value="SBP_2_dom"/>
</dbReference>
<comment type="similarity">
    <text evidence="2">Belongs to the bacterial solute-binding protein 2 family.</text>
</comment>
<dbReference type="Gene3D" id="3.40.50.2300">
    <property type="match status" value="2"/>
</dbReference>
<dbReference type="InterPro" id="IPR028082">
    <property type="entry name" value="Peripla_BP_I"/>
</dbReference>
<dbReference type="OrthoDB" id="4827464at2"/>
<dbReference type="EMBL" id="RBZU01000007">
    <property type="protein sequence ID" value="RKP53267.1"/>
    <property type="molecule type" value="Genomic_DNA"/>
</dbReference>
<gene>
    <name evidence="5" type="ORF">D7S86_16175</name>
</gene>
<keyword evidence="6" id="KW-1185">Reference proteome</keyword>
<dbReference type="CDD" id="cd06306">
    <property type="entry name" value="PBP1_TorT-like"/>
    <property type="match status" value="1"/>
</dbReference>
<keyword evidence="3" id="KW-0732">Signal</keyword>
<dbReference type="Pfam" id="PF13407">
    <property type="entry name" value="Peripla_BP_4"/>
    <property type="match status" value="1"/>
</dbReference>
<name>A0A494XRJ6_9BURK</name>
<reference evidence="5 6" key="1">
    <citation type="submission" date="2018-10" db="EMBL/GenBank/DDBJ databases">
        <title>Robbsia sp. DHC34, isolated from soil.</title>
        <authorList>
            <person name="Gao Z.-H."/>
            <person name="Qiu L.-H."/>
        </authorList>
    </citation>
    <scope>NUCLEOTIDE SEQUENCE [LARGE SCALE GENOMIC DNA]</scope>
    <source>
        <strain evidence="5 6">DHC34</strain>
    </source>
</reference>
<comment type="caution">
    <text evidence="5">The sequence shown here is derived from an EMBL/GenBank/DDBJ whole genome shotgun (WGS) entry which is preliminary data.</text>
</comment>
<evidence type="ECO:0000313" key="5">
    <source>
        <dbReference type="EMBL" id="RKP53267.1"/>
    </source>
</evidence>
<dbReference type="Proteomes" id="UP000270342">
    <property type="component" value="Unassembled WGS sequence"/>
</dbReference>
<comment type="subcellular location">
    <subcellularLocation>
        <location evidence="1">Cell envelope</location>
    </subcellularLocation>
</comment>
<dbReference type="PANTHER" id="PTHR46847:SF1">
    <property type="entry name" value="D-ALLOSE-BINDING PERIPLASMIC PROTEIN-RELATED"/>
    <property type="match status" value="1"/>
</dbReference>
<accession>A0A494XRJ6</accession>
<dbReference type="SUPFAM" id="SSF53822">
    <property type="entry name" value="Periplasmic binding protein-like I"/>
    <property type="match status" value="1"/>
</dbReference>
<evidence type="ECO:0000259" key="4">
    <source>
        <dbReference type="Pfam" id="PF13407"/>
    </source>
</evidence>
<evidence type="ECO:0000256" key="3">
    <source>
        <dbReference type="ARBA" id="ARBA00022729"/>
    </source>
</evidence>
<dbReference type="AlphaFoldDB" id="A0A494XRJ6"/>
<dbReference type="PANTHER" id="PTHR46847">
    <property type="entry name" value="D-ALLOSE-BINDING PERIPLASMIC PROTEIN-RELATED"/>
    <property type="match status" value="1"/>
</dbReference>
<organism evidence="5 6">
    <name type="scientific">Pararobbsia silviterrae</name>
    <dbReference type="NCBI Taxonomy" id="1792498"/>
    <lineage>
        <taxon>Bacteria</taxon>
        <taxon>Pseudomonadati</taxon>
        <taxon>Pseudomonadota</taxon>
        <taxon>Betaproteobacteria</taxon>
        <taxon>Burkholderiales</taxon>
        <taxon>Burkholderiaceae</taxon>
        <taxon>Pararobbsia</taxon>
    </lineage>
</organism>
<proteinExistence type="inferred from homology"/>